<proteinExistence type="predicted"/>
<evidence type="ECO:0000259" key="1">
    <source>
        <dbReference type="Pfam" id="PF08818"/>
    </source>
</evidence>
<dbReference type="Pfam" id="PF13376">
    <property type="entry name" value="OmdA"/>
    <property type="match status" value="1"/>
</dbReference>
<dbReference type="RefSeq" id="WP_151693851.1">
    <property type="nucleotide sequence ID" value="NZ_BMGX01000001.1"/>
</dbReference>
<dbReference type="Pfam" id="PF08818">
    <property type="entry name" value="DUF1801"/>
    <property type="match status" value="1"/>
</dbReference>
<dbReference type="InterPro" id="IPR014922">
    <property type="entry name" value="YdhG-like"/>
</dbReference>
<keyword evidence="3" id="KW-1185">Reference proteome</keyword>
<accession>A0A6L3ZGE1</accession>
<comment type="caution">
    <text evidence="2">The sequence shown here is derived from an EMBL/GenBank/DDBJ whole genome shotgun (WGS) entry which is preliminary data.</text>
</comment>
<dbReference type="OrthoDB" id="214150at2"/>
<dbReference type="AlphaFoldDB" id="A0A6L3ZGE1"/>
<name>A0A6L3ZGE1_9FLAO</name>
<gene>
    <name evidence="2" type="ORF">F8C82_12140</name>
</gene>
<sequence>MSSASQKIDEYIEKKGEGWKGECLNHLRQILNSCDVEEAVKWGMPTYVNHGNVVGLAAFKNHVALWFFQGVFLQDEAGILTTSDGTSKAMRQIRFEEGDVIPDELLIAYIREAISNSIEGKSLPPEKKEELPLPKMLETALSADELLREKFYALTMTQRNEYAEHIGSAKREETAKRRLEKCLNYIREGLDLNHKYRK</sequence>
<reference evidence="2 3" key="1">
    <citation type="submission" date="2019-10" db="EMBL/GenBank/DDBJ databases">
        <title>Genome sequence of Phaeocystidibacter marisrubri JCM30614 (type strain).</title>
        <authorList>
            <person name="Bowman J.P."/>
        </authorList>
    </citation>
    <scope>NUCLEOTIDE SEQUENCE [LARGE SCALE GENOMIC DNA]</scope>
    <source>
        <strain evidence="2 3">JCM 30614</strain>
    </source>
</reference>
<dbReference type="Proteomes" id="UP000484164">
    <property type="component" value="Unassembled WGS sequence"/>
</dbReference>
<dbReference type="EMBL" id="WBVQ01000002">
    <property type="protein sequence ID" value="KAB2816424.1"/>
    <property type="molecule type" value="Genomic_DNA"/>
</dbReference>
<dbReference type="SUPFAM" id="SSF159888">
    <property type="entry name" value="YdhG-like"/>
    <property type="match status" value="1"/>
</dbReference>
<dbReference type="Gene3D" id="3.90.1150.200">
    <property type="match status" value="1"/>
</dbReference>
<evidence type="ECO:0000313" key="2">
    <source>
        <dbReference type="EMBL" id="KAB2816424.1"/>
    </source>
</evidence>
<protein>
    <recommendedName>
        <fullName evidence="1">YdhG-like domain-containing protein</fullName>
    </recommendedName>
</protein>
<evidence type="ECO:0000313" key="3">
    <source>
        <dbReference type="Proteomes" id="UP000484164"/>
    </source>
</evidence>
<organism evidence="2 3">
    <name type="scientific">Phaeocystidibacter marisrubri</name>
    <dbReference type="NCBI Taxonomy" id="1577780"/>
    <lineage>
        <taxon>Bacteria</taxon>
        <taxon>Pseudomonadati</taxon>
        <taxon>Bacteroidota</taxon>
        <taxon>Flavobacteriia</taxon>
        <taxon>Flavobacteriales</taxon>
        <taxon>Phaeocystidibacteraceae</taxon>
        <taxon>Phaeocystidibacter</taxon>
    </lineage>
</organism>
<feature type="domain" description="YdhG-like" evidence="1">
    <location>
        <begin position="21"/>
        <end position="114"/>
    </location>
</feature>